<dbReference type="EMBL" id="HACG01007819">
    <property type="protein sequence ID" value="CEK54684.1"/>
    <property type="molecule type" value="Transcribed_RNA"/>
</dbReference>
<feature type="non-terminal residue" evidence="1">
    <location>
        <position position="1"/>
    </location>
</feature>
<feature type="non-terminal residue" evidence="1">
    <location>
        <position position="77"/>
    </location>
</feature>
<accession>A0A0B6YET0</accession>
<reference evidence="1" key="1">
    <citation type="submission" date="2014-12" db="EMBL/GenBank/DDBJ databases">
        <title>Insight into the proteome of Arion vulgaris.</title>
        <authorList>
            <person name="Aradska J."/>
            <person name="Bulat T."/>
            <person name="Smidak R."/>
            <person name="Sarate P."/>
            <person name="Gangsoo J."/>
            <person name="Sialana F."/>
            <person name="Bilban M."/>
            <person name="Lubec G."/>
        </authorList>
    </citation>
    <scope>NUCLEOTIDE SEQUENCE</scope>
    <source>
        <tissue evidence="1">Skin</tissue>
    </source>
</reference>
<evidence type="ECO:0000313" key="1">
    <source>
        <dbReference type="EMBL" id="CEK54684.1"/>
    </source>
</evidence>
<proteinExistence type="predicted"/>
<dbReference type="AlphaFoldDB" id="A0A0B6YET0"/>
<gene>
    <name evidence="1" type="primary">ORF23406</name>
</gene>
<organism evidence="1">
    <name type="scientific">Arion vulgaris</name>
    <dbReference type="NCBI Taxonomy" id="1028688"/>
    <lineage>
        <taxon>Eukaryota</taxon>
        <taxon>Metazoa</taxon>
        <taxon>Spiralia</taxon>
        <taxon>Lophotrochozoa</taxon>
        <taxon>Mollusca</taxon>
        <taxon>Gastropoda</taxon>
        <taxon>Heterobranchia</taxon>
        <taxon>Euthyneura</taxon>
        <taxon>Panpulmonata</taxon>
        <taxon>Eupulmonata</taxon>
        <taxon>Stylommatophora</taxon>
        <taxon>Helicina</taxon>
        <taxon>Arionoidea</taxon>
        <taxon>Arionidae</taxon>
        <taxon>Arion</taxon>
    </lineage>
</organism>
<name>A0A0B6YET0_9EUPU</name>
<protein>
    <submittedName>
        <fullName evidence="1">Uncharacterized protein</fullName>
    </submittedName>
</protein>
<sequence>QQGQQHHDWDSGISCGLINQDRPMLLLQSQASYDAGGALPGSHFASGTYSNTVTSQSAMADINILAASFSLPMHDFQ</sequence>